<comment type="caution">
    <text evidence="5">The sequence shown here is derived from an EMBL/GenBank/DDBJ whole genome shotgun (WGS) entry which is preliminary data.</text>
</comment>
<evidence type="ECO:0008006" key="7">
    <source>
        <dbReference type="Google" id="ProtNLM"/>
    </source>
</evidence>
<evidence type="ECO:0000256" key="3">
    <source>
        <dbReference type="ARBA" id="ARBA00023157"/>
    </source>
</evidence>
<evidence type="ECO:0000313" key="6">
    <source>
        <dbReference type="Proteomes" id="UP000732380"/>
    </source>
</evidence>
<dbReference type="Gene3D" id="3.20.120.10">
    <property type="entry name" value="Hydrophobin"/>
    <property type="match status" value="1"/>
</dbReference>
<feature type="chain" id="PRO_5040230343" description="Hydrophobin" evidence="4">
    <location>
        <begin position="18"/>
        <end position="105"/>
    </location>
</feature>
<name>A0A9P7PYD9_9HYPO</name>
<dbReference type="AlphaFoldDB" id="A0A9P7PYD9"/>
<dbReference type="Pfam" id="PF06766">
    <property type="entry name" value="Hydrophobin_2"/>
    <property type="match status" value="1"/>
</dbReference>
<evidence type="ECO:0000256" key="4">
    <source>
        <dbReference type="SAM" id="SignalP"/>
    </source>
</evidence>
<dbReference type="CDD" id="cd23508">
    <property type="entry name" value="hydrophobin_II"/>
    <property type="match status" value="1"/>
</dbReference>
<sequence>MKTFNTILALVAGTVVALPTTEKNATFPAKMGSRGHGVCRDFLYSVPSCCSTDVLGILDLDCSTPSTTWDLHGTCASIGKSAHCCTLDLSNGLGLGVLCNGFISE</sequence>
<dbReference type="EMBL" id="SRQM01000338">
    <property type="protein sequence ID" value="KAG6112301.1"/>
    <property type="molecule type" value="Genomic_DNA"/>
</dbReference>
<gene>
    <name evidence="5" type="ORF">E4U13_004325</name>
</gene>
<dbReference type="InterPro" id="IPR036686">
    <property type="entry name" value="Class_II_Hydrophobin_sf"/>
</dbReference>
<dbReference type="Proteomes" id="UP000732380">
    <property type="component" value="Unassembled WGS sequence"/>
</dbReference>
<reference evidence="5 6" key="1">
    <citation type="journal article" date="2020" name="bioRxiv">
        <title>Whole genome comparisons of ergot fungi reveals the divergence and evolution of species within the genus Claviceps are the result of varying mechanisms driving genome evolution and host range expansion.</title>
        <authorList>
            <person name="Wyka S.A."/>
            <person name="Mondo S.J."/>
            <person name="Liu M."/>
            <person name="Dettman J."/>
            <person name="Nalam V."/>
            <person name="Broders K.D."/>
        </authorList>
    </citation>
    <scope>NUCLEOTIDE SEQUENCE [LARGE SCALE GENOMIC DNA]</scope>
    <source>
        <strain evidence="5 6">LM576</strain>
    </source>
</reference>
<dbReference type="PANTHER" id="PTHR42341">
    <property type="entry name" value="HYDROPHOBIN"/>
    <property type="match status" value="1"/>
</dbReference>
<feature type="signal peptide" evidence="4">
    <location>
        <begin position="1"/>
        <end position="17"/>
    </location>
</feature>
<dbReference type="SUPFAM" id="SSF101751">
    <property type="entry name" value="Hydrophobin II, HfbII"/>
    <property type="match status" value="1"/>
</dbReference>
<dbReference type="GO" id="GO:0005576">
    <property type="term" value="C:extracellular region"/>
    <property type="evidence" value="ECO:0007669"/>
    <property type="project" value="InterPro"/>
</dbReference>
<comment type="subcellular location">
    <subcellularLocation>
        <location evidence="1">Cell envelope</location>
    </subcellularLocation>
</comment>
<dbReference type="InterPro" id="IPR010636">
    <property type="entry name" value="Class_II_hydrophobin"/>
</dbReference>
<keyword evidence="6" id="KW-1185">Reference proteome</keyword>
<evidence type="ECO:0000313" key="5">
    <source>
        <dbReference type="EMBL" id="KAG6112301.1"/>
    </source>
</evidence>
<protein>
    <recommendedName>
        <fullName evidence="7">Hydrophobin</fullName>
    </recommendedName>
</protein>
<comment type="similarity">
    <text evidence="2">Belongs to the cerato-ulmin hydrophobin family.</text>
</comment>
<keyword evidence="3" id="KW-1015">Disulfide bond</keyword>
<organism evidence="5 6">
    <name type="scientific">Claviceps humidiphila</name>
    <dbReference type="NCBI Taxonomy" id="1294629"/>
    <lineage>
        <taxon>Eukaryota</taxon>
        <taxon>Fungi</taxon>
        <taxon>Dikarya</taxon>
        <taxon>Ascomycota</taxon>
        <taxon>Pezizomycotina</taxon>
        <taxon>Sordariomycetes</taxon>
        <taxon>Hypocreomycetidae</taxon>
        <taxon>Hypocreales</taxon>
        <taxon>Clavicipitaceae</taxon>
        <taxon>Claviceps</taxon>
    </lineage>
</organism>
<evidence type="ECO:0000256" key="2">
    <source>
        <dbReference type="ARBA" id="ARBA00009576"/>
    </source>
</evidence>
<evidence type="ECO:0000256" key="1">
    <source>
        <dbReference type="ARBA" id="ARBA00004196"/>
    </source>
</evidence>
<proteinExistence type="inferred from homology"/>
<dbReference type="PANTHER" id="PTHR42341:SF1">
    <property type="entry name" value="HYDROPHOBIN"/>
    <property type="match status" value="1"/>
</dbReference>
<keyword evidence="4" id="KW-0732">Signal</keyword>
<accession>A0A9P7PYD9</accession>